<evidence type="ECO:0000313" key="8">
    <source>
        <dbReference type="Proteomes" id="UP000263486"/>
    </source>
</evidence>
<dbReference type="Proteomes" id="UP000263486">
    <property type="component" value="Unassembled WGS sequence"/>
</dbReference>
<keyword evidence="4 5" id="KW-0472">Membrane</keyword>
<feature type="transmembrane region" description="Helical" evidence="5">
    <location>
        <begin position="32"/>
        <end position="53"/>
    </location>
</feature>
<dbReference type="InterPro" id="IPR058533">
    <property type="entry name" value="Cation_efflux_TM"/>
</dbReference>
<dbReference type="Gene3D" id="3.30.70.1350">
    <property type="entry name" value="Cation efflux protein, cytoplasmic domain"/>
    <property type="match status" value="1"/>
</dbReference>
<keyword evidence="8" id="KW-1185">Reference proteome</keyword>
<dbReference type="EMBL" id="QUAJ01000005">
    <property type="protein sequence ID" value="REI42281.1"/>
    <property type="molecule type" value="Genomic_DNA"/>
</dbReference>
<accession>A0ABX9KJ23</accession>
<dbReference type="InterPro" id="IPR002524">
    <property type="entry name" value="Cation_efflux"/>
</dbReference>
<dbReference type="PANTHER" id="PTHR11562:SF17">
    <property type="entry name" value="RE54080P-RELATED"/>
    <property type="match status" value="1"/>
</dbReference>
<keyword evidence="3 5" id="KW-1133">Transmembrane helix</keyword>
<dbReference type="Gene3D" id="1.20.1510.10">
    <property type="entry name" value="Cation efflux protein transmembrane domain"/>
    <property type="match status" value="1"/>
</dbReference>
<evidence type="ECO:0000256" key="4">
    <source>
        <dbReference type="ARBA" id="ARBA00023136"/>
    </source>
</evidence>
<sequence length="305" mass="35312">MKEKKILWIIIFNLIIIFSEILFGIISNSFALIADALHNAGDVIAIVITYIALKLGTRKTTFKYTFGFLRSEMMAAFVNTLFLSITMIYMVYEAVSRFFYPEIIEPIYMIVVGIIAVIANGISAYLLNNMNVSTHTHHEHHHEHGEDTNIKSAYLHMLSDALISVGVVTAGVFIYFFRIYYIDSILTIIFSFYILRHSYPLLKKSFLSLMDANITEISPHELDKIIKINENIIEYHDLHIYKPSSKYNFISFHIVLKNNNLILKEIEEITGKIKYNLKKYDFNHILIQVDTGTHIKNKINCELKE</sequence>
<name>A0ABX9KJ23_9FUSO</name>
<protein>
    <submittedName>
        <fullName evidence="7">Cation diffusion facilitator family transporter</fullName>
    </submittedName>
</protein>
<feature type="transmembrane region" description="Helical" evidence="5">
    <location>
        <begin position="153"/>
        <end position="173"/>
    </location>
</feature>
<evidence type="ECO:0000259" key="6">
    <source>
        <dbReference type="Pfam" id="PF01545"/>
    </source>
</evidence>
<reference evidence="7 8" key="1">
    <citation type="submission" date="2018-08" db="EMBL/GenBank/DDBJ databases">
        <title>Draft genome sequence of Psychrilyobacter sp. strain SD5 isolated from Black Sea water.</title>
        <authorList>
            <person name="Yadav S."/>
            <person name="Villanueva L."/>
            <person name="Damste J.S.S."/>
        </authorList>
    </citation>
    <scope>NUCLEOTIDE SEQUENCE [LARGE SCALE GENOMIC DNA]</scope>
    <source>
        <strain evidence="7 8">SD5</strain>
    </source>
</reference>
<feature type="transmembrane region" description="Helical" evidence="5">
    <location>
        <begin position="74"/>
        <end position="92"/>
    </location>
</feature>
<dbReference type="NCBIfam" id="TIGR01297">
    <property type="entry name" value="CDF"/>
    <property type="match status" value="1"/>
</dbReference>
<dbReference type="InterPro" id="IPR050681">
    <property type="entry name" value="CDF/SLC30A"/>
</dbReference>
<comment type="caution">
    <text evidence="7">The sequence shown here is derived from an EMBL/GenBank/DDBJ whole genome shotgun (WGS) entry which is preliminary data.</text>
</comment>
<dbReference type="Pfam" id="PF01545">
    <property type="entry name" value="Cation_efflux"/>
    <property type="match status" value="1"/>
</dbReference>
<feature type="transmembrane region" description="Helical" evidence="5">
    <location>
        <begin position="107"/>
        <end position="127"/>
    </location>
</feature>
<feature type="domain" description="Cation efflux protein transmembrane" evidence="6">
    <location>
        <begin position="8"/>
        <end position="210"/>
    </location>
</feature>
<comment type="subcellular location">
    <subcellularLocation>
        <location evidence="1">Membrane</location>
        <topology evidence="1">Multi-pass membrane protein</topology>
    </subcellularLocation>
</comment>
<organism evidence="7 8">
    <name type="scientific">Psychrilyobacter piezotolerans</name>
    <dbReference type="NCBI Taxonomy" id="2293438"/>
    <lineage>
        <taxon>Bacteria</taxon>
        <taxon>Fusobacteriati</taxon>
        <taxon>Fusobacteriota</taxon>
        <taxon>Fusobacteriia</taxon>
        <taxon>Fusobacteriales</taxon>
        <taxon>Fusobacteriaceae</taxon>
        <taxon>Psychrilyobacter</taxon>
    </lineage>
</organism>
<dbReference type="InterPro" id="IPR036837">
    <property type="entry name" value="Cation_efflux_CTD_sf"/>
</dbReference>
<dbReference type="SUPFAM" id="SSF160240">
    <property type="entry name" value="Cation efflux protein cytoplasmic domain-like"/>
    <property type="match status" value="1"/>
</dbReference>
<keyword evidence="2 5" id="KW-0812">Transmembrane</keyword>
<evidence type="ECO:0000256" key="5">
    <source>
        <dbReference type="SAM" id="Phobius"/>
    </source>
</evidence>
<dbReference type="PANTHER" id="PTHR11562">
    <property type="entry name" value="CATION EFFLUX PROTEIN/ ZINC TRANSPORTER"/>
    <property type="match status" value="1"/>
</dbReference>
<dbReference type="RefSeq" id="WP_114641659.1">
    <property type="nucleotide sequence ID" value="NZ_JAACIO010000005.1"/>
</dbReference>
<gene>
    <name evidence="7" type="ORF">DYH56_04470</name>
</gene>
<proteinExistence type="predicted"/>
<dbReference type="SUPFAM" id="SSF161111">
    <property type="entry name" value="Cation efflux protein transmembrane domain-like"/>
    <property type="match status" value="1"/>
</dbReference>
<feature type="transmembrane region" description="Helical" evidence="5">
    <location>
        <begin position="7"/>
        <end position="26"/>
    </location>
</feature>
<evidence type="ECO:0000256" key="1">
    <source>
        <dbReference type="ARBA" id="ARBA00004141"/>
    </source>
</evidence>
<evidence type="ECO:0000256" key="3">
    <source>
        <dbReference type="ARBA" id="ARBA00022989"/>
    </source>
</evidence>
<dbReference type="InterPro" id="IPR027469">
    <property type="entry name" value="Cation_efflux_TMD_sf"/>
</dbReference>
<evidence type="ECO:0000313" key="7">
    <source>
        <dbReference type="EMBL" id="REI42281.1"/>
    </source>
</evidence>
<evidence type="ECO:0000256" key="2">
    <source>
        <dbReference type="ARBA" id="ARBA00022692"/>
    </source>
</evidence>